<protein>
    <submittedName>
        <fullName evidence="3">Uncharacterized protein</fullName>
    </submittedName>
</protein>
<dbReference type="Proteomes" id="UP001153069">
    <property type="component" value="Unassembled WGS sequence"/>
</dbReference>
<proteinExistence type="predicted"/>
<keyword evidence="2" id="KW-0732">Signal</keyword>
<accession>A0A9N8END5</accession>
<dbReference type="AlphaFoldDB" id="A0A9N8END5"/>
<gene>
    <name evidence="3" type="ORF">SEMRO_1519_G279280.1</name>
</gene>
<sequence>MIRRQLWIVFLSLVVLLASQNDSLAFAQQEQSTIASGSAPGEGDIAIMQKEIKWGMQEMQRYKMLTGEWPVRAVEDPIVEVPSSRRELEVAARKKPKPTGTRGASMEETPHSTYWKLLVSVF</sequence>
<dbReference type="EMBL" id="CAICTM010001517">
    <property type="protein sequence ID" value="CAB9524297.1"/>
    <property type="molecule type" value="Genomic_DNA"/>
</dbReference>
<evidence type="ECO:0000256" key="2">
    <source>
        <dbReference type="SAM" id="SignalP"/>
    </source>
</evidence>
<comment type="caution">
    <text evidence="3">The sequence shown here is derived from an EMBL/GenBank/DDBJ whole genome shotgun (WGS) entry which is preliminary data.</text>
</comment>
<organism evidence="3 4">
    <name type="scientific">Seminavis robusta</name>
    <dbReference type="NCBI Taxonomy" id="568900"/>
    <lineage>
        <taxon>Eukaryota</taxon>
        <taxon>Sar</taxon>
        <taxon>Stramenopiles</taxon>
        <taxon>Ochrophyta</taxon>
        <taxon>Bacillariophyta</taxon>
        <taxon>Bacillariophyceae</taxon>
        <taxon>Bacillariophycidae</taxon>
        <taxon>Naviculales</taxon>
        <taxon>Naviculaceae</taxon>
        <taxon>Seminavis</taxon>
    </lineage>
</organism>
<feature type="signal peptide" evidence="2">
    <location>
        <begin position="1"/>
        <end position="27"/>
    </location>
</feature>
<evidence type="ECO:0000313" key="3">
    <source>
        <dbReference type="EMBL" id="CAB9524297.1"/>
    </source>
</evidence>
<name>A0A9N8END5_9STRA</name>
<keyword evidence="4" id="KW-1185">Reference proteome</keyword>
<feature type="chain" id="PRO_5040218217" evidence="2">
    <location>
        <begin position="28"/>
        <end position="122"/>
    </location>
</feature>
<evidence type="ECO:0000313" key="4">
    <source>
        <dbReference type="Proteomes" id="UP001153069"/>
    </source>
</evidence>
<feature type="region of interest" description="Disordered" evidence="1">
    <location>
        <begin position="87"/>
        <end position="108"/>
    </location>
</feature>
<evidence type="ECO:0000256" key="1">
    <source>
        <dbReference type="SAM" id="MobiDB-lite"/>
    </source>
</evidence>
<reference evidence="3" key="1">
    <citation type="submission" date="2020-06" db="EMBL/GenBank/DDBJ databases">
        <authorList>
            <consortium name="Plant Systems Biology data submission"/>
        </authorList>
    </citation>
    <scope>NUCLEOTIDE SEQUENCE</scope>
    <source>
        <strain evidence="3">D6</strain>
    </source>
</reference>